<dbReference type="EMBL" id="JARBDR010000141">
    <property type="protein sequence ID" value="KAJ8320992.1"/>
    <property type="molecule type" value="Genomic_DNA"/>
</dbReference>
<dbReference type="CDD" id="cd01670">
    <property type="entry name" value="Death"/>
    <property type="match status" value="1"/>
</dbReference>
<gene>
    <name evidence="3" type="ORF">KUTeg_002579</name>
</gene>
<name>A0ABQ9FUP2_TEGGR</name>
<dbReference type="Proteomes" id="UP001217089">
    <property type="component" value="Unassembled WGS sequence"/>
</dbReference>
<feature type="domain" description="Death" evidence="2">
    <location>
        <begin position="171"/>
        <end position="225"/>
    </location>
</feature>
<reference evidence="3 4" key="1">
    <citation type="submission" date="2022-12" db="EMBL/GenBank/DDBJ databases">
        <title>Chromosome-level genome of Tegillarca granosa.</title>
        <authorList>
            <person name="Kim J."/>
        </authorList>
    </citation>
    <scope>NUCLEOTIDE SEQUENCE [LARGE SCALE GENOMIC DNA]</scope>
    <source>
        <strain evidence="3">Teg-2019</strain>
        <tissue evidence="3">Adductor muscle</tissue>
    </source>
</reference>
<evidence type="ECO:0000259" key="2">
    <source>
        <dbReference type="PROSITE" id="PS50017"/>
    </source>
</evidence>
<feature type="region of interest" description="Disordered" evidence="1">
    <location>
        <begin position="1"/>
        <end position="29"/>
    </location>
</feature>
<dbReference type="InterPro" id="IPR011029">
    <property type="entry name" value="DEATH-like_dom_sf"/>
</dbReference>
<organism evidence="3 4">
    <name type="scientific">Tegillarca granosa</name>
    <name type="common">Malaysian cockle</name>
    <name type="synonym">Anadara granosa</name>
    <dbReference type="NCBI Taxonomy" id="220873"/>
    <lineage>
        <taxon>Eukaryota</taxon>
        <taxon>Metazoa</taxon>
        <taxon>Spiralia</taxon>
        <taxon>Lophotrochozoa</taxon>
        <taxon>Mollusca</taxon>
        <taxon>Bivalvia</taxon>
        <taxon>Autobranchia</taxon>
        <taxon>Pteriomorphia</taxon>
        <taxon>Arcoida</taxon>
        <taxon>Arcoidea</taxon>
        <taxon>Arcidae</taxon>
        <taxon>Tegillarca</taxon>
    </lineage>
</organism>
<evidence type="ECO:0000313" key="4">
    <source>
        <dbReference type="Proteomes" id="UP001217089"/>
    </source>
</evidence>
<evidence type="ECO:0000313" key="3">
    <source>
        <dbReference type="EMBL" id="KAJ8320992.1"/>
    </source>
</evidence>
<keyword evidence="4" id="KW-1185">Reference proteome</keyword>
<dbReference type="PROSITE" id="PS50017">
    <property type="entry name" value="DEATH_DOMAIN"/>
    <property type="match status" value="1"/>
</dbReference>
<dbReference type="InterPro" id="IPR000488">
    <property type="entry name" value="Death_dom"/>
</dbReference>
<accession>A0ABQ9FUP2</accession>
<protein>
    <recommendedName>
        <fullName evidence="2">Death domain-containing protein</fullName>
    </recommendedName>
</protein>
<sequence length="236" mass="26500">MSENIGYVTMDDGDDRKKKKKSKKEKDRLFRDVNKTVSNAMKQVEDAMKQVKMATSKTKESKDDGAFKVVTENPDAKVIKVSGKTTIHVQNSKNVQVGNNNVMVINQAVAPRRQRHFSDEEDKKPNEPAQPAIMNETVEQEIQAVLASEREVTERDITIAVRHMGKSWRRARGLGHTDRDTEILYADHGNQGIQEVAYQCLLLWKQRNGPSATVGKLANAVKKVEGSLTCLQELTP</sequence>
<dbReference type="Pfam" id="PF00531">
    <property type="entry name" value="Death"/>
    <property type="match status" value="1"/>
</dbReference>
<dbReference type="SUPFAM" id="SSF47986">
    <property type="entry name" value="DEATH domain"/>
    <property type="match status" value="1"/>
</dbReference>
<dbReference type="Gene3D" id="1.10.533.10">
    <property type="entry name" value="Death Domain, Fas"/>
    <property type="match status" value="1"/>
</dbReference>
<evidence type="ECO:0000256" key="1">
    <source>
        <dbReference type="SAM" id="MobiDB-lite"/>
    </source>
</evidence>
<proteinExistence type="predicted"/>
<comment type="caution">
    <text evidence="3">The sequence shown here is derived from an EMBL/GenBank/DDBJ whole genome shotgun (WGS) entry which is preliminary data.</text>
</comment>